<protein>
    <submittedName>
        <fullName evidence="2">Uncharacterized protein</fullName>
    </submittedName>
</protein>
<evidence type="ECO:0000313" key="3">
    <source>
        <dbReference type="Proteomes" id="UP000537161"/>
    </source>
</evidence>
<feature type="compositionally biased region" description="Basic and acidic residues" evidence="1">
    <location>
        <begin position="22"/>
        <end position="36"/>
    </location>
</feature>
<dbReference type="AlphaFoldDB" id="A0A7W9B547"/>
<feature type="region of interest" description="Disordered" evidence="1">
    <location>
        <begin position="1"/>
        <end position="52"/>
    </location>
</feature>
<keyword evidence="3" id="KW-1185">Reference proteome</keyword>
<evidence type="ECO:0000256" key="1">
    <source>
        <dbReference type="SAM" id="MobiDB-lite"/>
    </source>
</evidence>
<gene>
    <name evidence="2" type="ORF">FHR21_001750</name>
</gene>
<evidence type="ECO:0000313" key="2">
    <source>
        <dbReference type="EMBL" id="MBB5706398.1"/>
    </source>
</evidence>
<proteinExistence type="predicted"/>
<dbReference type="RefSeq" id="WP_184097268.1">
    <property type="nucleotide sequence ID" value="NZ_JACIJH010000004.1"/>
</dbReference>
<accession>A0A7W9B547</accession>
<organism evidence="2 3">
    <name type="scientific">Sphingopyxis panaciterrulae</name>
    <dbReference type="NCBI Taxonomy" id="462372"/>
    <lineage>
        <taxon>Bacteria</taxon>
        <taxon>Pseudomonadati</taxon>
        <taxon>Pseudomonadota</taxon>
        <taxon>Alphaproteobacteria</taxon>
        <taxon>Sphingomonadales</taxon>
        <taxon>Sphingomonadaceae</taxon>
        <taxon>Sphingopyxis</taxon>
    </lineage>
</organism>
<dbReference type="EMBL" id="JACIJH010000004">
    <property type="protein sequence ID" value="MBB5706398.1"/>
    <property type="molecule type" value="Genomic_DNA"/>
</dbReference>
<comment type="caution">
    <text evidence="2">The sequence shown here is derived from an EMBL/GenBank/DDBJ whole genome shotgun (WGS) entry which is preliminary data.</text>
</comment>
<name>A0A7W9B547_9SPHN</name>
<reference evidence="2 3" key="1">
    <citation type="submission" date="2020-08" db="EMBL/GenBank/DDBJ databases">
        <title>Genomic Encyclopedia of Type Strains, Phase IV (KMG-IV): sequencing the most valuable type-strain genomes for metagenomic binning, comparative biology and taxonomic classification.</title>
        <authorList>
            <person name="Goeker M."/>
        </authorList>
    </citation>
    <scope>NUCLEOTIDE SEQUENCE [LARGE SCALE GENOMIC DNA]</scope>
    <source>
        <strain evidence="2 3">DSM 27163</strain>
    </source>
</reference>
<dbReference type="Proteomes" id="UP000537161">
    <property type="component" value="Unassembled WGS sequence"/>
</dbReference>
<sequence length="52" mass="5637">MATAPGEWDRPRDEWLSAATDAMRRGVRGADGHDEWSTGATNGAGLKRKPAR</sequence>